<dbReference type="InterPro" id="IPR036322">
    <property type="entry name" value="WD40_repeat_dom_sf"/>
</dbReference>
<comment type="similarity">
    <text evidence="7">Belongs to the eIF-3 subunit I family.</text>
</comment>
<dbReference type="InterPro" id="IPR027525">
    <property type="entry name" value="eIF3i"/>
</dbReference>
<dbReference type="HAMAP" id="MF_03008">
    <property type="entry name" value="eIF3i"/>
    <property type="match status" value="1"/>
</dbReference>
<dbReference type="GO" id="GO:0003743">
    <property type="term" value="F:translation initiation factor activity"/>
    <property type="evidence" value="ECO:0007669"/>
    <property type="project" value="UniProtKB-UniRule"/>
</dbReference>
<evidence type="ECO:0000256" key="6">
    <source>
        <dbReference type="ARBA" id="ARBA00038394"/>
    </source>
</evidence>
<name>A0A9P5G3H9_GEOCN</name>
<accession>A0A9P5G3H9</accession>
<feature type="repeat" description="WD" evidence="8">
    <location>
        <begin position="286"/>
        <end position="316"/>
    </location>
</feature>
<feature type="repeat" description="WD" evidence="8">
    <location>
        <begin position="7"/>
        <end position="48"/>
    </location>
</feature>
<evidence type="ECO:0000256" key="3">
    <source>
        <dbReference type="ARBA" id="ARBA00022574"/>
    </source>
</evidence>
<dbReference type="Pfam" id="PF24805">
    <property type="entry name" value="EIF3I"/>
    <property type="match status" value="1"/>
</dbReference>
<keyword evidence="5 7" id="KW-0648">Protein biosynthesis</keyword>
<feature type="repeat" description="WD" evidence="8">
    <location>
        <begin position="189"/>
        <end position="230"/>
    </location>
</feature>
<dbReference type="PANTHER" id="PTHR19877">
    <property type="entry name" value="EUKARYOTIC TRANSLATION INITIATION FACTOR 3 SUBUNIT I"/>
    <property type="match status" value="1"/>
</dbReference>
<dbReference type="GO" id="GO:0001732">
    <property type="term" value="P:formation of cytoplasmic translation initiation complex"/>
    <property type="evidence" value="ECO:0007669"/>
    <property type="project" value="UniProtKB-UniRule"/>
</dbReference>
<evidence type="ECO:0000313" key="9">
    <source>
        <dbReference type="EMBL" id="KAF5096291.1"/>
    </source>
</evidence>
<dbReference type="GO" id="GO:0033290">
    <property type="term" value="C:eukaryotic 48S preinitiation complex"/>
    <property type="evidence" value="ECO:0007669"/>
    <property type="project" value="UniProtKB-UniRule"/>
</dbReference>
<feature type="repeat" description="WD" evidence="8">
    <location>
        <begin position="49"/>
        <end position="90"/>
    </location>
</feature>
<protein>
    <recommendedName>
        <fullName evidence="7">Eukaryotic translation initiation factor 3 subunit I</fullName>
        <shortName evidence="7">eIF3i</shortName>
    </recommendedName>
    <alternativeName>
        <fullName evidence="7">Eukaryotic translation initiation factor 3 39 kDa subunit homolog</fullName>
        <shortName evidence="7">eIF-3 39 kDa subunit homolog</shortName>
    </alternativeName>
</protein>
<dbReference type="SUPFAM" id="SSF50978">
    <property type="entry name" value="WD40 repeat-like"/>
    <property type="match status" value="1"/>
</dbReference>
<evidence type="ECO:0000256" key="4">
    <source>
        <dbReference type="ARBA" id="ARBA00022737"/>
    </source>
</evidence>
<comment type="caution">
    <text evidence="9">The sequence shown here is derived from an EMBL/GenBank/DDBJ whole genome shotgun (WGS) entry which is preliminary data.</text>
</comment>
<evidence type="ECO:0000256" key="2">
    <source>
        <dbReference type="ARBA" id="ARBA00022540"/>
    </source>
</evidence>
<dbReference type="SMART" id="SM00320">
    <property type="entry name" value="WD40"/>
    <property type="match status" value="6"/>
</dbReference>
<dbReference type="PROSITE" id="PS00678">
    <property type="entry name" value="WD_REPEATS_1"/>
    <property type="match status" value="1"/>
</dbReference>
<dbReference type="Proteomes" id="UP000750522">
    <property type="component" value="Unassembled WGS sequence"/>
</dbReference>
<reference evidence="9" key="2">
    <citation type="submission" date="2020-01" db="EMBL/GenBank/DDBJ databases">
        <authorList>
            <person name="Perkins V."/>
            <person name="Lessard M.-H."/>
            <person name="Dugat-Bony E."/>
            <person name="Frenette M."/>
            <person name="Labrie S."/>
        </authorList>
    </citation>
    <scope>NUCLEOTIDE SEQUENCE</scope>
    <source>
        <strain evidence="9">LMA-70</strain>
    </source>
</reference>
<comment type="subunit">
    <text evidence="7">Component of the eukaryotic translation initiation factor 3 (eIF-3) complex.</text>
</comment>
<sequence>MMRPIVLRGHQRPLTKLRFNRDGDLLFSTARDKIANIWYSHNGERLGTLEGHEGAIFSIDATPDSRITATGAADGTVRLWNTQKGEFLKSWTTKATARHVEFSPDGNYLLVVTEEHFGCKGSLKFYPITQKVDAQQVEEPEFVIENTGGVATKFTIAAWSYDNEHVIAGLNDGSVARYNFRTGEKTHSAHNHESSVQDLQTSLDKTYFVTASKDKTSKLYATDTLELIHSYDAQIPVNSAAITSVKDFIIVGGGQEARDVTTTSAQEGDFKAKFFHKLFEEEIGEMKGHFGPINTIATDPRGQCYASGSEDGYVRLHHFDKSYFDFQYDLERR</sequence>
<keyword evidence="3 8" id="KW-0853">WD repeat</keyword>
<dbReference type="PROSITE" id="PS50082">
    <property type="entry name" value="WD_REPEATS_2"/>
    <property type="match status" value="4"/>
</dbReference>
<organism evidence="9 10">
    <name type="scientific">Geotrichum candidum</name>
    <name type="common">Oospora lactis</name>
    <name type="synonym">Dipodascus geotrichum</name>
    <dbReference type="NCBI Taxonomy" id="1173061"/>
    <lineage>
        <taxon>Eukaryota</taxon>
        <taxon>Fungi</taxon>
        <taxon>Dikarya</taxon>
        <taxon>Ascomycota</taxon>
        <taxon>Saccharomycotina</taxon>
        <taxon>Dipodascomycetes</taxon>
        <taxon>Dipodascales</taxon>
        <taxon>Dipodascaceae</taxon>
        <taxon>Geotrichum</taxon>
    </lineage>
</organism>
<reference evidence="9" key="1">
    <citation type="journal article" date="2020" name="Front. Microbiol.">
        <title>Phenotypic and Genetic Characterization of the Cheese Ripening Yeast Geotrichum candidum.</title>
        <authorList>
            <person name="Perkins V."/>
            <person name="Vignola S."/>
            <person name="Lessard M.H."/>
            <person name="Plante P.L."/>
            <person name="Corbeil J."/>
            <person name="Dugat-Bony E."/>
            <person name="Frenette M."/>
            <person name="Labrie S."/>
        </authorList>
    </citation>
    <scope>NUCLEOTIDE SEQUENCE</scope>
    <source>
        <strain evidence="9">LMA-70</strain>
    </source>
</reference>
<keyword evidence="4" id="KW-0677">Repeat</keyword>
<proteinExistence type="inferred from homology"/>
<dbReference type="PANTHER" id="PTHR19877:SF1">
    <property type="entry name" value="EUKARYOTIC TRANSLATION INITIATION FACTOR 3 SUBUNIT I"/>
    <property type="match status" value="1"/>
</dbReference>
<gene>
    <name evidence="7" type="primary">TIF34</name>
    <name evidence="9" type="ORF">DV451_004301</name>
</gene>
<dbReference type="PROSITE" id="PS50294">
    <property type="entry name" value="WD_REPEATS_REGION"/>
    <property type="match status" value="2"/>
</dbReference>
<dbReference type="EMBL" id="QQZK01000120">
    <property type="protein sequence ID" value="KAF5096291.1"/>
    <property type="molecule type" value="Genomic_DNA"/>
</dbReference>
<comment type="function">
    <text evidence="7">Component of the eukaryotic translation initiation factor 3 (eIF-3) complex, which is involved in protein synthesis of a specialized repertoire of mRNAs and, together with other initiation factors, stimulates binding of mRNA and methionyl-tRNAi to the 40S ribosome. The eIF-3 complex specifically targets and initiates translation of a subset of mRNAs involved in cell proliferation.</text>
</comment>
<evidence type="ECO:0000256" key="8">
    <source>
        <dbReference type="PROSITE-ProRule" id="PRU00221"/>
    </source>
</evidence>
<comment type="similarity">
    <text evidence="6">Belongs to the WD repeat STRAP family.</text>
</comment>
<dbReference type="GO" id="GO:0003723">
    <property type="term" value="F:RNA binding"/>
    <property type="evidence" value="ECO:0007669"/>
    <property type="project" value="TreeGrafter"/>
</dbReference>
<comment type="subcellular location">
    <subcellularLocation>
        <location evidence="7">Cytoplasm</location>
    </subcellularLocation>
</comment>
<evidence type="ECO:0000256" key="1">
    <source>
        <dbReference type="ARBA" id="ARBA00022490"/>
    </source>
</evidence>
<keyword evidence="2 7" id="KW-0396">Initiation factor</keyword>
<dbReference type="InterPro" id="IPR015943">
    <property type="entry name" value="WD40/YVTN_repeat-like_dom_sf"/>
</dbReference>
<dbReference type="GO" id="GO:0016282">
    <property type="term" value="C:eukaryotic 43S preinitiation complex"/>
    <property type="evidence" value="ECO:0007669"/>
    <property type="project" value="UniProtKB-UniRule"/>
</dbReference>
<evidence type="ECO:0000313" key="10">
    <source>
        <dbReference type="Proteomes" id="UP000750522"/>
    </source>
</evidence>
<evidence type="ECO:0000256" key="7">
    <source>
        <dbReference type="HAMAP-Rule" id="MF_03008"/>
    </source>
</evidence>
<dbReference type="AlphaFoldDB" id="A0A9P5G3H9"/>
<dbReference type="GO" id="GO:0071541">
    <property type="term" value="C:eukaryotic translation initiation factor 3 complex, eIF3m"/>
    <property type="evidence" value="ECO:0007669"/>
    <property type="project" value="TreeGrafter"/>
</dbReference>
<keyword evidence="1 7" id="KW-0963">Cytoplasm</keyword>
<dbReference type="Gene3D" id="2.130.10.10">
    <property type="entry name" value="YVTN repeat-like/Quinoprotein amine dehydrogenase"/>
    <property type="match status" value="1"/>
</dbReference>
<dbReference type="InterPro" id="IPR019775">
    <property type="entry name" value="WD40_repeat_CS"/>
</dbReference>
<evidence type="ECO:0000256" key="5">
    <source>
        <dbReference type="ARBA" id="ARBA00022917"/>
    </source>
</evidence>
<dbReference type="InterPro" id="IPR001680">
    <property type="entry name" value="WD40_rpt"/>
</dbReference>